<dbReference type="InterPro" id="IPR036465">
    <property type="entry name" value="vWFA_dom_sf"/>
</dbReference>
<evidence type="ECO:0000313" key="3">
    <source>
        <dbReference type="Proteomes" id="UP000013827"/>
    </source>
</evidence>
<proteinExistence type="predicted"/>
<protein>
    <recommendedName>
        <fullName evidence="4">VWFA domain-containing protein</fullName>
    </recommendedName>
</protein>
<dbReference type="EnsemblProtists" id="EOD13305">
    <property type="protein sequence ID" value="EOD13305"/>
    <property type="gene ID" value="EMIHUDRAFT_459578"/>
</dbReference>
<reference evidence="2" key="2">
    <citation type="submission" date="2024-10" db="UniProtKB">
        <authorList>
            <consortium name="EnsemblProtists"/>
        </authorList>
    </citation>
    <scope>IDENTIFICATION</scope>
</reference>
<dbReference type="Proteomes" id="UP000013827">
    <property type="component" value="Unassembled WGS sequence"/>
</dbReference>
<dbReference type="eggNOG" id="ENOG502RZYV">
    <property type="taxonomic scope" value="Eukaryota"/>
</dbReference>
<evidence type="ECO:0000256" key="1">
    <source>
        <dbReference type="SAM" id="MobiDB-lite"/>
    </source>
</evidence>
<accession>A0A0D3IPX0</accession>
<evidence type="ECO:0008006" key="4">
    <source>
        <dbReference type="Google" id="ProtNLM"/>
    </source>
</evidence>
<dbReference type="RefSeq" id="XP_005765734.1">
    <property type="nucleotide sequence ID" value="XM_005765677.1"/>
</dbReference>
<dbReference type="SUPFAM" id="SSF53300">
    <property type="entry name" value="vWA-like"/>
    <property type="match status" value="1"/>
</dbReference>
<dbReference type="HOGENOM" id="CLU_044420_0_0_1"/>
<dbReference type="OMA" id="RVEDERP"/>
<dbReference type="PaxDb" id="2903-EOD13305"/>
<dbReference type="GeneID" id="17259450"/>
<keyword evidence="3" id="KW-1185">Reference proteome</keyword>
<dbReference type="Gene3D" id="3.40.50.410">
    <property type="entry name" value="von Willebrand factor, type A domain"/>
    <property type="match status" value="1"/>
</dbReference>
<name>A0A0D3IPX0_EMIH1</name>
<evidence type="ECO:0000313" key="2">
    <source>
        <dbReference type="EnsemblProtists" id="EOD13305"/>
    </source>
</evidence>
<reference evidence="3" key="1">
    <citation type="journal article" date="2013" name="Nature">
        <title>Pan genome of the phytoplankton Emiliania underpins its global distribution.</title>
        <authorList>
            <person name="Read B.A."/>
            <person name="Kegel J."/>
            <person name="Klute M.J."/>
            <person name="Kuo A."/>
            <person name="Lefebvre S.C."/>
            <person name="Maumus F."/>
            <person name="Mayer C."/>
            <person name="Miller J."/>
            <person name="Monier A."/>
            <person name="Salamov A."/>
            <person name="Young J."/>
            <person name="Aguilar M."/>
            <person name="Claverie J.M."/>
            <person name="Frickenhaus S."/>
            <person name="Gonzalez K."/>
            <person name="Herman E.K."/>
            <person name="Lin Y.C."/>
            <person name="Napier J."/>
            <person name="Ogata H."/>
            <person name="Sarno A.F."/>
            <person name="Shmutz J."/>
            <person name="Schroeder D."/>
            <person name="de Vargas C."/>
            <person name="Verret F."/>
            <person name="von Dassow P."/>
            <person name="Valentin K."/>
            <person name="Van de Peer Y."/>
            <person name="Wheeler G."/>
            <person name="Dacks J.B."/>
            <person name="Delwiche C.F."/>
            <person name="Dyhrman S.T."/>
            <person name="Glockner G."/>
            <person name="John U."/>
            <person name="Richards T."/>
            <person name="Worden A.Z."/>
            <person name="Zhang X."/>
            <person name="Grigoriev I.V."/>
            <person name="Allen A.E."/>
            <person name="Bidle K."/>
            <person name="Borodovsky M."/>
            <person name="Bowler C."/>
            <person name="Brownlee C."/>
            <person name="Cock J.M."/>
            <person name="Elias M."/>
            <person name="Gladyshev V.N."/>
            <person name="Groth M."/>
            <person name="Guda C."/>
            <person name="Hadaegh A."/>
            <person name="Iglesias-Rodriguez M.D."/>
            <person name="Jenkins J."/>
            <person name="Jones B.M."/>
            <person name="Lawson T."/>
            <person name="Leese F."/>
            <person name="Lindquist E."/>
            <person name="Lobanov A."/>
            <person name="Lomsadze A."/>
            <person name="Malik S.B."/>
            <person name="Marsh M.E."/>
            <person name="Mackinder L."/>
            <person name="Mock T."/>
            <person name="Mueller-Roeber B."/>
            <person name="Pagarete A."/>
            <person name="Parker M."/>
            <person name="Probert I."/>
            <person name="Quesneville H."/>
            <person name="Raines C."/>
            <person name="Rensing S.A."/>
            <person name="Riano-Pachon D.M."/>
            <person name="Richier S."/>
            <person name="Rokitta S."/>
            <person name="Shiraiwa Y."/>
            <person name="Soanes D.M."/>
            <person name="van der Giezen M."/>
            <person name="Wahlund T.M."/>
            <person name="Williams B."/>
            <person name="Wilson W."/>
            <person name="Wolfe G."/>
            <person name="Wurch L.L."/>
        </authorList>
    </citation>
    <scope>NUCLEOTIDE SEQUENCE</scope>
</reference>
<sequence length="382" mass="41624">MRSPLPFPCVPDRPYKILLVQRERPKRDEARGEMSYPPVAEGIPVGDVAGGQAAPRVQRQTSEGFLRNLGMPPGINASFLRSNESFPLRIWIIDNSGSMQTTDGKRIMRGPGGREGVVDASRWDELGDSLIWHATLAANLGAPTELRLLNPPGGGSPQVLSVGMGGDAAAEVDAVKKLIKSGPTGRTPLCEQIRQATARIQAQADVLRANGQRVVVVIASDGAATDGDIEVAMRPLQSLPCWVVVRLCTDSEDVVRYWNAVDEDLELDMDVLDDLMGEAAEVGENNGWLTYSAALHRLREWGCDAKVFDVLDEKKLSIPEMASLAEDLPNPQLDWEGFLKGLEAVQASLPKVWDPLRSRKVPWVDGRKLVKAYKKGDGCAVM</sequence>
<organism evidence="2 3">
    <name type="scientific">Emiliania huxleyi (strain CCMP1516)</name>
    <dbReference type="NCBI Taxonomy" id="280463"/>
    <lineage>
        <taxon>Eukaryota</taxon>
        <taxon>Haptista</taxon>
        <taxon>Haptophyta</taxon>
        <taxon>Prymnesiophyceae</taxon>
        <taxon>Isochrysidales</taxon>
        <taxon>Noelaerhabdaceae</taxon>
        <taxon>Emiliania</taxon>
    </lineage>
</organism>
<dbReference type="KEGG" id="ehx:EMIHUDRAFT_459578"/>
<dbReference type="AlphaFoldDB" id="A0A0D3IPX0"/>
<feature type="region of interest" description="Disordered" evidence="1">
    <location>
        <begin position="24"/>
        <end position="44"/>
    </location>
</feature>